<dbReference type="Gene3D" id="3.40.190.10">
    <property type="entry name" value="Periplasmic binding protein-like II"/>
    <property type="match status" value="2"/>
</dbReference>
<comment type="similarity">
    <text evidence="4">Belongs to the MqnA/MqnD family. MqnA subfamily.</text>
</comment>
<dbReference type="EMBL" id="RYZH01000024">
    <property type="protein sequence ID" value="RUL87208.1"/>
    <property type="molecule type" value="Genomic_DNA"/>
</dbReference>
<dbReference type="Proteomes" id="UP000280296">
    <property type="component" value="Unassembled WGS sequence"/>
</dbReference>
<evidence type="ECO:0000256" key="4">
    <source>
        <dbReference type="HAMAP-Rule" id="MF_00995"/>
    </source>
</evidence>
<sequence length="286" mass="30699">MSQAEAGRSPLRVGAVRYLNAKPLYFGLEAIAPGVLLEMDLPSRLADRLASGGLDVALIPSVEYLRGAHLGYRIIPGLAIASAGPVRSVKLYSRVPFGRVGRLALDEGSRTSQALALVWLLEAHGVRPEVVEPLPMGVPVQESTADAVLLIGDRAMRDPDEPFHAVVDLAEAWRGLTGLPFVFALWVARAGVELGDLPERLVRCRAEGLANVGAIAERDGPGLGLDRDDCIGYLTRNISYDLGEAEEQALRLFARKAAALGLAPEDVDLAFVNAQSRRLPDLASRR</sequence>
<evidence type="ECO:0000313" key="5">
    <source>
        <dbReference type="EMBL" id="RUL87208.1"/>
    </source>
</evidence>
<evidence type="ECO:0000256" key="2">
    <source>
        <dbReference type="ARBA" id="ARBA00022428"/>
    </source>
</evidence>
<dbReference type="RefSeq" id="WP_126725915.1">
    <property type="nucleotide sequence ID" value="NZ_RYZH01000024.1"/>
</dbReference>
<protein>
    <recommendedName>
        <fullName evidence="4">Chorismate dehydratase</fullName>
        <ecNumber evidence="4">4.2.1.151</ecNumber>
    </recommendedName>
    <alternativeName>
        <fullName evidence="4">Menaquinone biosynthetic enzyme MqnA</fullName>
    </alternativeName>
</protein>
<keyword evidence="2 4" id="KW-0474">Menaquinone biosynthesis</keyword>
<gene>
    <name evidence="4" type="primary">mqnA</name>
    <name evidence="5" type="ORF">TsocGM_13355</name>
</gene>
<dbReference type="HAMAP" id="MF_00995">
    <property type="entry name" value="MqnA"/>
    <property type="match status" value="1"/>
</dbReference>
<evidence type="ECO:0000313" key="6">
    <source>
        <dbReference type="Proteomes" id="UP000280296"/>
    </source>
</evidence>
<dbReference type="InterPro" id="IPR030868">
    <property type="entry name" value="MqnA"/>
</dbReference>
<reference evidence="5 6" key="2">
    <citation type="submission" date="2019-01" db="EMBL/GenBank/DDBJ databases">
        <title>Tautonia sociabilis, a novel thermotolerant planctomycete of Isosphaeraceae family, isolated from a 4000 m deep subterranean habitat.</title>
        <authorList>
            <person name="Kovaleva O.L."/>
            <person name="Elcheninov A.G."/>
            <person name="Van Heerden E."/>
            <person name="Toshchakov S.V."/>
            <person name="Novikov A."/>
            <person name="Bonch-Osmolovskaya E.A."/>
            <person name="Kublanov I.V."/>
        </authorList>
    </citation>
    <scope>NUCLEOTIDE SEQUENCE [LARGE SCALE GENOMIC DNA]</scope>
    <source>
        <strain evidence="5 6">GM2012</strain>
    </source>
</reference>
<dbReference type="GO" id="GO:0009234">
    <property type="term" value="P:menaquinone biosynthetic process"/>
    <property type="evidence" value="ECO:0007669"/>
    <property type="project" value="UniProtKB-UniRule"/>
</dbReference>
<dbReference type="SUPFAM" id="SSF53850">
    <property type="entry name" value="Periplasmic binding protein-like II"/>
    <property type="match status" value="1"/>
</dbReference>
<proteinExistence type="inferred from homology"/>
<evidence type="ECO:0000256" key="3">
    <source>
        <dbReference type="ARBA" id="ARBA00023239"/>
    </source>
</evidence>
<reference evidence="5 6" key="1">
    <citation type="submission" date="2018-12" db="EMBL/GenBank/DDBJ databases">
        <authorList>
            <person name="Toschakov S.V."/>
        </authorList>
    </citation>
    <scope>NUCLEOTIDE SEQUENCE [LARGE SCALE GENOMIC DNA]</scope>
    <source>
        <strain evidence="5 6">GM2012</strain>
    </source>
</reference>
<dbReference type="OrthoDB" id="9810112at2"/>
<evidence type="ECO:0000256" key="1">
    <source>
        <dbReference type="ARBA" id="ARBA00004863"/>
    </source>
</evidence>
<dbReference type="GO" id="GO:0016836">
    <property type="term" value="F:hydro-lyase activity"/>
    <property type="evidence" value="ECO:0007669"/>
    <property type="project" value="UniProtKB-UniRule"/>
</dbReference>
<comment type="caution">
    <text evidence="5">The sequence shown here is derived from an EMBL/GenBank/DDBJ whole genome shotgun (WGS) entry which is preliminary data.</text>
</comment>
<dbReference type="CDD" id="cd13634">
    <property type="entry name" value="PBP2_Sco4506"/>
    <property type="match status" value="1"/>
</dbReference>
<comment type="function">
    <text evidence="4">Catalyzes the dehydration of chorismate into 3-[(1-carboxyvinyl)oxy]benzoate, a step in the biosynthesis of menaquinone (MK, vitamin K2).</text>
</comment>
<dbReference type="PANTHER" id="PTHR37690:SF1">
    <property type="entry name" value="CHORISMATE DEHYDRATASE"/>
    <property type="match status" value="1"/>
</dbReference>
<dbReference type="InterPro" id="IPR003773">
    <property type="entry name" value="Menaquinone_biosynth"/>
</dbReference>
<dbReference type="UniPathway" id="UPA00079"/>
<dbReference type="AlphaFoldDB" id="A0A432MJ36"/>
<dbReference type="EC" id="4.2.1.151" evidence="4"/>
<dbReference type="Pfam" id="PF02621">
    <property type="entry name" value="VitK2_biosynth"/>
    <property type="match status" value="1"/>
</dbReference>
<accession>A0A432MJ36</accession>
<keyword evidence="6" id="KW-1185">Reference proteome</keyword>
<dbReference type="PANTHER" id="PTHR37690">
    <property type="entry name" value="CHORISMATE DEHYDRATASE"/>
    <property type="match status" value="1"/>
</dbReference>
<name>A0A432MJ36_9BACT</name>
<comment type="pathway">
    <text evidence="1 4">Quinol/quinone metabolism; menaquinone biosynthesis.</text>
</comment>
<keyword evidence="3 4" id="KW-0456">Lyase</keyword>
<comment type="catalytic activity">
    <reaction evidence="4">
        <text>chorismate = 3-[(1-carboxyvinyl)-oxy]benzoate + H2O</text>
        <dbReference type="Rhea" id="RHEA:40051"/>
        <dbReference type="ChEBI" id="CHEBI:15377"/>
        <dbReference type="ChEBI" id="CHEBI:29748"/>
        <dbReference type="ChEBI" id="CHEBI:76981"/>
        <dbReference type="EC" id="4.2.1.151"/>
    </reaction>
</comment>
<organism evidence="5 6">
    <name type="scientific">Tautonia sociabilis</name>
    <dbReference type="NCBI Taxonomy" id="2080755"/>
    <lineage>
        <taxon>Bacteria</taxon>
        <taxon>Pseudomonadati</taxon>
        <taxon>Planctomycetota</taxon>
        <taxon>Planctomycetia</taxon>
        <taxon>Isosphaerales</taxon>
        <taxon>Isosphaeraceae</taxon>
        <taxon>Tautonia</taxon>
    </lineage>
</organism>